<dbReference type="SMART" id="SM00448">
    <property type="entry name" value="REC"/>
    <property type="match status" value="1"/>
</dbReference>
<protein>
    <submittedName>
        <fullName evidence="6">Response regulator</fullName>
    </submittedName>
</protein>
<proteinExistence type="predicted"/>
<keyword evidence="2" id="KW-0805">Transcription regulation</keyword>
<keyword evidence="7" id="KW-1185">Reference proteome</keyword>
<evidence type="ECO:0000256" key="4">
    <source>
        <dbReference type="PROSITE-ProRule" id="PRU00169"/>
    </source>
</evidence>
<dbReference type="InterPro" id="IPR001789">
    <property type="entry name" value="Sig_transdc_resp-reg_receiver"/>
</dbReference>
<keyword evidence="3" id="KW-0804">Transcription</keyword>
<evidence type="ECO:0000313" key="7">
    <source>
        <dbReference type="Proteomes" id="UP000244755"/>
    </source>
</evidence>
<dbReference type="SUPFAM" id="SSF52172">
    <property type="entry name" value="CheY-like"/>
    <property type="match status" value="1"/>
</dbReference>
<name>A0A2R4WMP9_9HYPH</name>
<dbReference type="Proteomes" id="UP000244755">
    <property type="component" value="Chromosome 1"/>
</dbReference>
<dbReference type="Pfam" id="PF00072">
    <property type="entry name" value="Response_reg"/>
    <property type="match status" value="1"/>
</dbReference>
<dbReference type="OrthoDB" id="9784719at2"/>
<reference evidence="6 7" key="1">
    <citation type="submission" date="2018-04" db="EMBL/GenBank/DDBJ databases">
        <title>Methylobacterium sp. PR1016A genome.</title>
        <authorList>
            <person name="Park W."/>
        </authorList>
    </citation>
    <scope>NUCLEOTIDE SEQUENCE [LARGE SCALE GENOMIC DNA]</scope>
    <source>
        <strain evidence="6 7">PR1016A</strain>
    </source>
</reference>
<dbReference type="InterPro" id="IPR011006">
    <property type="entry name" value="CheY-like_superfamily"/>
</dbReference>
<evidence type="ECO:0000256" key="1">
    <source>
        <dbReference type="ARBA" id="ARBA00022553"/>
    </source>
</evidence>
<dbReference type="KEGG" id="mee:DA075_19435"/>
<organism evidence="6 7">
    <name type="scientific">Methylobacterium currus</name>
    <dbReference type="NCBI Taxonomy" id="2051553"/>
    <lineage>
        <taxon>Bacteria</taxon>
        <taxon>Pseudomonadati</taxon>
        <taxon>Pseudomonadota</taxon>
        <taxon>Alphaproteobacteria</taxon>
        <taxon>Hyphomicrobiales</taxon>
        <taxon>Methylobacteriaceae</taxon>
        <taxon>Methylobacterium</taxon>
    </lineage>
</organism>
<dbReference type="EMBL" id="CP028843">
    <property type="protein sequence ID" value="AWB22810.1"/>
    <property type="molecule type" value="Genomic_DNA"/>
</dbReference>
<feature type="modified residue" description="4-aspartylphosphate" evidence="4">
    <location>
        <position position="77"/>
    </location>
</feature>
<dbReference type="GO" id="GO:0000160">
    <property type="term" value="P:phosphorelay signal transduction system"/>
    <property type="evidence" value="ECO:0007669"/>
    <property type="project" value="InterPro"/>
</dbReference>
<dbReference type="InterPro" id="IPR050595">
    <property type="entry name" value="Bact_response_regulator"/>
</dbReference>
<sequence>MLLTPGPIVGGSRAIGGLTMKRASPPLIMLVEEEADEREAISRLLRESGFAVVSAPTTDSALAYLTAHPAVQGLVVDAHEPGAFDGHELARRVRTALPQIAVVVTSGHSDDPSWSPPDGAEFLLKPDLVTELPATLHRLIGADARGAA</sequence>
<dbReference type="PANTHER" id="PTHR44591">
    <property type="entry name" value="STRESS RESPONSE REGULATOR PROTEIN 1"/>
    <property type="match status" value="1"/>
</dbReference>
<evidence type="ECO:0000259" key="5">
    <source>
        <dbReference type="PROSITE" id="PS50110"/>
    </source>
</evidence>
<dbReference type="Gene3D" id="3.40.50.2300">
    <property type="match status" value="1"/>
</dbReference>
<dbReference type="PROSITE" id="PS50110">
    <property type="entry name" value="RESPONSE_REGULATORY"/>
    <property type="match status" value="1"/>
</dbReference>
<dbReference type="PANTHER" id="PTHR44591:SF3">
    <property type="entry name" value="RESPONSE REGULATORY DOMAIN-CONTAINING PROTEIN"/>
    <property type="match status" value="1"/>
</dbReference>
<evidence type="ECO:0000256" key="3">
    <source>
        <dbReference type="ARBA" id="ARBA00023163"/>
    </source>
</evidence>
<keyword evidence="1 4" id="KW-0597">Phosphoprotein</keyword>
<evidence type="ECO:0000256" key="2">
    <source>
        <dbReference type="ARBA" id="ARBA00023015"/>
    </source>
</evidence>
<accession>A0A2R4WMP9</accession>
<evidence type="ECO:0000313" key="6">
    <source>
        <dbReference type="EMBL" id="AWB22810.1"/>
    </source>
</evidence>
<gene>
    <name evidence="6" type="ORF">DA075_19435</name>
</gene>
<dbReference type="AlphaFoldDB" id="A0A2R4WMP9"/>
<feature type="domain" description="Response regulatory" evidence="5">
    <location>
        <begin position="27"/>
        <end position="140"/>
    </location>
</feature>